<reference evidence="2 3" key="1">
    <citation type="submission" date="2017-05" db="EMBL/GenBank/DDBJ databases">
        <authorList>
            <person name="Song R."/>
            <person name="Chenine A.L."/>
            <person name="Ruprecht R.M."/>
        </authorList>
    </citation>
    <scope>NUCLEOTIDE SEQUENCE [LARGE SCALE GENOMIC DNA]</scope>
    <source>
        <strain evidence="2 3">CECT 8898</strain>
    </source>
</reference>
<dbReference type="Proteomes" id="UP000207598">
    <property type="component" value="Unassembled WGS sequence"/>
</dbReference>
<dbReference type="GO" id="GO:0003700">
    <property type="term" value="F:DNA-binding transcription factor activity"/>
    <property type="evidence" value="ECO:0007669"/>
    <property type="project" value="InterPro"/>
</dbReference>
<keyword evidence="3" id="KW-1185">Reference proteome</keyword>
<dbReference type="Pfam" id="PF09339">
    <property type="entry name" value="HTH_IclR"/>
    <property type="match status" value="1"/>
</dbReference>
<feature type="domain" description="HTH marR-type" evidence="1">
    <location>
        <begin position="5"/>
        <end position="170"/>
    </location>
</feature>
<proteinExistence type="predicted"/>
<dbReference type="SUPFAM" id="SSF46785">
    <property type="entry name" value="Winged helix' DNA-binding domain"/>
    <property type="match status" value="1"/>
</dbReference>
<dbReference type="EMBL" id="FXYF01000027">
    <property type="protein sequence ID" value="SMX50766.1"/>
    <property type="molecule type" value="Genomic_DNA"/>
</dbReference>
<evidence type="ECO:0000259" key="1">
    <source>
        <dbReference type="PROSITE" id="PS50995"/>
    </source>
</evidence>
<dbReference type="Gene3D" id="1.10.10.10">
    <property type="entry name" value="Winged helix-like DNA-binding domain superfamily/Winged helix DNA-binding domain"/>
    <property type="match status" value="1"/>
</dbReference>
<dbReference type="GO" id="GO:0006950">
    <property type="term" value="P:response to stress"/>
    <property type="evidence" value="ECO:0007669"/>
    <property type="project" value="TreeGrafter"/>
</dbReference>
<dbReference type="RefSeq" id="WP_094023683.1">
    <property type="nucleotide sequence ID" value="NZ_FXYF01000027.1"/>
</dbReference>
<dbReference type="InterPro" id="IPR039422">
    <property type="entry name" value="MarR/SlyA-like"/>
</dbReference>
<dbReference type="PANTHER" id="PTHR33164:SF57">
    <property type="entry name" value="MARR-FAMILY TRANSCRIPTIONAL REGULATOR"/>
    <property type="match status" value="1"/>
</dbReference>
<dbReference type="InterPro" id="IPR005471">
    <property type="entry name" value="Tscrpt_reg_IclR_N"/>
</dbReference>
<dbReference type="SMART" id="SM00347">
    <property type="entry name" value="HTH_MARR"/>
    <property type="match status" value="1"/>
</dbReference>
<sequence length="203" mass="22443">MSARDDNLVRRLGRAGIDPATAETALDIDAILQGWRRRFLRRELGLRALADLDLPLDLAELDVLMAVRAPSREFDKSEGEETMVSSVAARLAIDPSRASRLTSALIGRGYLRRDVSQQDARRAVLELTETGARAVEAVRSYRLLVLGSFLKDWTPEELDIFLPMLDRFSSWSERAACPTGPVAEEIAALRRTLAPAPADQKGT</sequence>
<protein>
    <submittedName>
        <fullName evidence="2">MarR family protein</fullName>
    </submittedName>
</protein>
<evidence type="ECO:0000313" key="2">
    <source>
        <dbReference type="EMBL" id="SMX50766.1"/>
    </source>
</evidence>
<dbReference type="InterPro" id="IPR036390">
    <property type="entry name" value="WH_DNA-bd_sf"/>
</dbReference>
<name>A0A238L8X6_9RHOB</name>
<dbReference type="AlphaFoldDB" id="A0A238L8X6"/>
<dbReference type="OrthoDB" id="7774677at2"/>
<dbReference type="PANTHER" id="PTHR33164">
    <property type="entry name" value="TRANSCRIPTIONAL REGULATOR, MARR FAMILY"/>
    <property type="match status" value="1"/>
</dbReference>
<dbReference type="InterPro" id="IPR036388">
    <property type="entry name" value="WH-like_DNA-bd_sf"/>
</dbReference>
<organism evidence="2 3">
    <name type="scientific">Maliponia aquimaris</name>
    <dbReference type="NCBI Taxonomy" id="1673631"/>
    <lineage>
        <taxon>Bacteria</taxon>
        <taxon>Pseudomonadati</taxon>
        <taxon>Pseudomonadota</taxon>
        <taxon>Alphaproteobacteria</taxon>
        <taxon>Rhodobacterales</taxon>
        <taxon>Paracoccaceae</taxon>
        <taxon>Maliponia</taxon>
    </lineage>
</organism>
<evidence type="ECO:0000313" key="3">
    <source>
        <dbReference type="Proteomes" id="UP000207598"/>
    </source>
</evidence>
<dbReference type="GO" id="GO:0003677">
    <property type="term" value="F:DNA binding"/>
    <property type="evidence" value="ECO:0007669"/>
    <property type="project" value="InterPro"/>
</dbReference>
<dbReference type="PROSITE" id="PS50995">
    <property type="entry name" value="HTH_MARR_2"/>
    <property type="match status" value="1"/>
</dbReference>
<gene>
    <name evidence="2" type="ORF">MAA8898_04976</name>
</gene>
<dbReference type="InterPro" id="IPR000835">
    <property type="entry name" value="HTH_MarR-typ"/>
</dbReference>
<accession>A0A238L8X6</accession>